<dbReference type="Proteomes" id="UP000078343">
    <property type="component" value="Unassembled WGS sequence"/>
</dbReference>
<reference evidence="1 2" key="1">
    <citation type="submission" date="2016-04" db="EMBL/GenBank/DDBJ databases">
        <title>Draft genome of Fonsecaea erecta CBS 125763.</title>
        <authorList>
            <person name="Weiss V.A."/>
            <person name="Vicente V.A."/>
            <person name="Raittz R.T."/>
            <person name="Moreno L.F."/>
            <person name="De Souza E.M."/>
            <person name="Pedrosa F.O."/>
            <person name="Steffens M.B."/>
            <person name="Faoro H."/>
            <person name="Tadra-Sfeir M.Z."/>
            <person name="Najafzadeh M.J."/>
            <person name="Felipe M.S."/>
            <person name="Teixeira M."/>
            <person name="Sun J."/>
            <person name="Xi L."/>
            <person name="Gomes R."/>
            <person name="De Azevedo C.M."/>
            <person name="Salgado C.G."/>
            <person name="Da Silva M.B."/>
            <person name="Nascimento M.F."/>
            <person name="Queiroz-Telles F."/>
            <person name="Attili D.S."/>
            <person name="Gorbushina A."/>
        </authorList>
    </citation>
    <scope>NUCLEOTIDE SEQUENCE [LARGE SCALE GENOMIC DNA]</scope>
    <source>
        <strain evidence="1 2">CBS 125763</strain>
    </source>
</reference>
<proteinExistence type="predicted"/>
<dbReference type="OrthoDB" id="4107844at2759"/>
<evidence type="ECO:0008006" key="3">
    <source>
        <dbReference type="Google" id="ProtNLM"/>
    </source>
</evidence>
<evidence type="ECO:0000313" key="1">
    <source>
        <dbReference type="EMBL" id="OAP58105.1"/>
    </source>
</evidence>
<dbReference type="SUPFAM" id="SSF54427">
    <property type="entry name" value="NTF2-like"/>
    <property type="match status" value="1"/>
</dbReference>
<evidence type="ECO:0000313" key="2">
    <source>
        <dbReference type="Proteomes" id="UP000078343"/>
    </source>
</evidence>
<protein>
    <recommendedName>
        <fullName evidence="3">SnoaL-like domain-containing protein</fullName>
    </recommendedName>
</protein>
<dbReference type="Gene3D" id="3.10.450.50">
    <property type="match status" value="1"/>
</dbReference>
<dbReference type="STRING" id="1367422.A0A178ZGD0"/>
<dbReference type="AlphaFoldDB" id="A0A178ZGD0"/>
<comment type="caution">
    <text evidence="1">The sequence shown here is derived from an EMBL/GenBank/DDBJ whole genome shotgun (WGS) entry which is preliminary data.</text>
</comment>
<dbReference type="InterPro" id="IPR032710">
    <property type="entry name" value="NTF2-like_dom_sf"/>
</dbReference>
<accession>A0A178ZGD0</accession>
<dbReference type="RefSeq" id="XP_018691472.1">
    <property type="nucleotide sequence ID" value="XM_018838704.1"/>
</dbReference>
<name>A0A178ZGD0_9EURO</name>
<organism evidence="1 2">
    <name type="scientific">Fonsecaea erecta</name>
    <dbReference type="NCBI Taxonomy" id="1367422"/>
    <lineage>
        <taxon>Eukaryota</taxon>
        <taxon>Fungi</taxon>
        <taxon>Dikarya</taxon>
        <taxon>Ascomycota</taxon>
        <taxon>Pezizomycotina</taxon>
        <taxon>Eurotiomycetes</taxon>
        <taxon>Chaetothyriomycetidae</taxon>
        <taxon>Chaetothyriales</taxon>
        <taxon>Herpotrichiellaceae</taxon>
        <taxon>Fonsecaea</taxon>
    </lineage>
</organism>
<gene>
    <name evidence="1" type="ORF">AYL99_07195</name>
</gene>
<dbReference type="GeneID" id="30011363"/>
<sequence>MPPEPVSAAVAHKLAYSNLLSVFSNRDAESRLAAILETYTADVTFYEPDAVATGHDGVNAKAEQLLAARAGWRFVPVGRVQRNHDMVYLAWGFGPQDEGSGEVDVKVKGADVLIVDHDKVRTFWVIIEGVTDAQEA</sequence>
<dbReference type="EMBL" id="LVYI01000006">
    <property type="protein sequence ID" value="OAP58105.1"/>
    <property type="molecule type" value="Genomic_DNA"/>
</dbReference>
<keyword evidence="2" id="KW-1185">Reference proteome</keyword>